<feature type="domain" description="Fibronectin type-III" evidence="3">
    <location>
        <begin position="61"/>
        <end position="161"/>
    </location>
</feature>
<evidence type="ECO:0000256" key="1">
    <source>
        <dbReference type="SAM" id="MobiDB-lite"/>
    </source>
</evidence>
<dbReference type="PANTHER" id="PTHR20859:SF94">
    <property type="entry name" value="CYTOKINE RECEPTOR FAMILY MEMBER B7"/>
    <property type="match status" value="1"/>
</dbReference>
<dbReference type="CDD" id="cd00063">
    <property type="entry name" value="FN3"/>
    <property type="match status" value="1"/>
</dbReference>
<dbReference type="Gene3D" id="2.60.40.10">
    <property type="entry name" value="Immunoglobulins"/>
    <property type="match status" value="1"/>
</dbReference>
<keyword evidence="5" id="KW-0675">Receptor</keyword>
<keyword evidence="2" id="KW-1133">Transmembrane helix</keyword>
<evidence type="ECO:0000256" key="2">
    <source>
        <dbReference type="SAM" id="Phobius"/>
    </source>
</evidence>
<feature type="domain" description="Interferon/interleukin receptor" evidence="4">
    <location>
        <begin position="174"/>
        <end position="266"/>
    </location>
</feature>
<name>A0A1A7WHB2_9TELE</name>
<reference evidence="5" key="2">
    <citation type="submission" date="2016-06" db="EMBL/GenBank/DDBJ databases">
        <title>The genome of a short-lived fish provides insights into sex chromosome evolution and the genetic control of aging.</title>
        <authorList>
            <person name="Reichwald K."/>
            <person name="Felder M."/>
            <person name="Petzold A."/>
            <person name="Koch P."/>
            <person name="Groth M."/>
            <person name="Platzer M."/>
        </authorList>
    </citation>
    <scope>NUCLEOTIDE SEQUENCE</scope>
    <source>
        <tissue evidence="5">Brain</tissue>
    </source>
</reference>
<dbReference type="PANTHER" id="PTHR20859">
    <property type="entry name" value="INTERFERON/INTERLEUKIN RECEPTOR"/>
    <property type="match status" value="1"/>
</dbReference>
<gene>
    <name evidence="5" type="primary">IL10RA</name>
</gene>
<keyword evidence="2" id="KW-0812">Transmembrane</keyword>
<dbReference type="EMBL" id="HADW01003768">
    <property type="protein sequence ID" value="SBP05168.1"/>
    <property type="molecule type" value="Transcribed_RNA"/>
</dbReference>
<feature type="compositionally biased region" description="Basic and acidic residues" evidence="1">
    <location>
        <begin position="384"/>
        <end position="398"/>
    </location>
</feature>
<dbReference type="InterPro" id="IPR003961">
    <property type="entry name" value="FN3_dom"/>
</dbReference>
<dbReference type="InterPro" id="IPR050650">
    <property type="entry name" value="Type-II_Cytokine-TF_Rcpt"/>
</dbReference>
<evidence type="ECO:0000259" key="3">
    <source>
        <dbReference type="Pfam" id="PF01108"/>
    </source>
</evidence>
<accession>A0A1A7WHB2</accession>
<dbReference type="Pfam" id="PF01108">
    <property type="entry name" value="Tissue_fac"/>
    <property type="match status" value="1"/>
</dbReference>
<reference evidence="5" key="1">
    <citation type="submission" date="2016-05" db="EMBL/GenBank/DDBJ databases">
        <authorList>
            <person name="Lavstsen T."/>
            <person name="Jespersen J.S."/>
        </authorList>
    </citation>
    <scope>NUCLEOTIDE SEQUENCE</scope>
    <source>
        <tissue evidence="5">Brain</tissue>
    </source>
</reference>
<dbReference type="InterPro" id="IPR036116">
    <property type="entry name" value="FN3_sf"/>
</dbReference>
<dbReference type="InterPro" id="IPR015373">
    <property type="entry name" value="Interferon/interleukin_rcp_dom"/>
</dbReference>
<dbReference type="Pfam" id="PF09294">
    <property type="entry name" value="Interfer-bind"/>
    <property type="match status" value="1"/>
</dbReference>
<evidence type="ECO:0000313" key="5">
    <source>
        <dbReference type="EMBL" id="SBP05168.1"/>
    </source>
</evidence>
<dbReference type="InterPro" id="IPR013783">
    <property type="entry name" value="Ig-like_fold"/>
</dbReference>
<evidence type="ECO:0000259" key="4">
    <source>
        <dbReference type="Pfam" id="PF09294"/>
    </source>
</evidence>
<sequence length="596" mass="66334">MKEQHTERDVSLLVHQHLDATQRGSADAGGKGICWQLLNGFRLMRKLLEADKMDIKNKMPVMVLLILYISQVSGIKIPSPHNVEVNISDGEVTLIWDQPVDSPSDNMYNVQMAKYNGEWAEASSCTKTKETYCILNNYIHDYRVIYKVRVQTVKGIGVSEWINKKIRLNEGGLLPPSFNLWVTSSTLTIYVHEKPILKRIFPFGVTYIVTVEEIGDENKTTTDYFEEDQKTKTFTGLQWGRKYCVSVKVEATTAPSSSRVSDQQCLVLPEQEFYVIAATSLSILGVLAVVAIMSSILLCYLRRPAKTPTSLKSPISGWHPLSVSEGSMEVVTDKGWFLSSYDTGVKNSVKLPVSHTTIKEDVEEEEEDIRRTRVDSGLSMESDSDTKSVEKPPERQEDSGCGSMGDPEGSSDSPTDYPLQSDIDTGEVGKREDSGMGMSCQLDSTSLNLDGQDGEPLMKTVIVDNYRSQNPSVMQLQISDGGDTLPKIPTHSMLAKVVTGYRAGPLSCICSGSGQCSWCHKNELLSSRSDLYQKKHTFSEYSSKTHIDTVMINDLETTFLQLSDTFPLLTPLHSIKCEQDFNMNSLSLCDVQLVSE</sequence>
<proteinExistence type="predicted"/>
<feature type="region of interest" description="Disordered" evidence="1">
    <location>
        <begin position="358"/>
        <end position="438"/>
    </location>
</feature>
<keyword evidence="2" id="KW-0472">Membrane</keyword>
<dbReference type="GO" id="GO:0004896">
    <property type="term" value="F:cytokine receptor activity"/>
    <property type="evidence" value="ECO:0007669"/>
    <property type="project" value="TreeGrafter"/>
</dbReference>
<organism evidence="5">
    <name type="scientific">Iconisemion striatum</name>
    <dbReference type="NCBI Taxonomy" id="60296"/>
    <lineage>
        <taxon>Eukaryota</taxon>
        <taxon>Metazoa</taxon>
        <taxon>Chordata</taxon>
        <taxon>Craniata</taxon>
        <taxon>Vertebrata</taxon>
        <taxon>Euteleostomi</taxon>
        <taxon>Actinopterygii</taxon>
        <taxon>Neopterygii</taxon>
        <taxon>Teleostei</taxon>
        <taxon>Neoteleostei</taxon>
        <taxon>Acanthomorphata</taxon>
        <taxon>Ovalentaria</taxon>
        <taxon>Atherinomorphae</taxon>
        <taxon>Cyprinodontiformes</taxon>
        <taxon>Nothobranchiidae</taxon>
        <taxon>Iconisemion</taxon>
    </lineage>
</organism>
<dbReference type="GO" id="GO:0005886">
    <property type="term" value="C:plasma membrane"/>
    <property type="evidence" value="ECO:0007669"/>
    <property type="project" value="TreeGrafter"/>
</dbReference>
<dbReference type="AlphaFoldDB" id="A0A1A7WHB2"/>
<dbReference type="SUPFAM" id="SSF49265">
    <property type="entry name" value="Fibronectin type III"/>
    <property type="match status" value="2"/>
</dbReference>
<protein>
    <submittedName>
        <fullName evidence="5">Interleukin 10 receptor, alpha</fullName>
    </submittedName>
</protein>
<feature type="transmembrane region" description="Helical" evidence="2">
    <location>
        <begin position="273"/>
        <end position="301"/>
    </location>
</feature>